<evidence type="ECO:0000256" key="2">
    <source>
        <dbReference type="ARBA" id="ARBA00023015"/>
    </source>
</evidence>
<name>A0ABY4MXK4_9MICO</name>
<dbReference type="Pfam" id="PF03466">
    <property type="entry name" value="LysR_substrate"/>
    <property type="match status" value="1"/>
</dbReference>
<organism evidence="6">
    <name type="scientific">Gulosibacter sediminis</name>
    <dbReference type="NCBI Taxonomy" id="1729695"/>
    <lineage>
        <taxon>Bacteria</taxon>
        <taxon>Bacillati</taxon>
        <taxon>Actinomycetota</taxon>
        <taxon>Actinomycetes</taxon>
        <taxon>Micrococcales</taxon>
        <taxon>Microbacteriaceae</taxon>
        <taxon>Gulosibacter</taxon>
    </lineage>
</organism>
<evidence type="ECO:0000256" key="4">
    <source>
        <dbReference type="ARBA" id="ARBA00023163"/>
    </source>
</evidence>
<dbReference type="Gene3D" id="3.40.190.290">
    <property type="match status" value="1"/>
</dbReference>
<dbReference type="InterPro" id="IPR058163">
    <property type="entry name" value="LysR-type_TF_proteobact-type"/>
</dbReference>
<evidence type="ECO:0000259" key="5">
    <source>
        <dbReference type="PROSITE" id="PS50931"/>
    </source>
</evidence>
<dbReference type="InterPro" id="IPR005119">
    <property type="entry name" value="LysR_subst-bd"/>
</dbReference>
<dbReference type="PANTHER" id="PTHR30537:SF5">
    <property type="entry name" value="HTH-TYPE TRANSCRIPTIONAL ACTIVATOR TTDR-RELATED"/>
    <property type="match status" value="1"/>
</dbReference>
<feature type="domain" description="HTH lysR-type" evidence="5">
    <location>
        <begin position="1"/>
        <end position="61"/>
    </location>
</feature>
<gene>
    <name evidence="6" type="ORF">M3M28_12275</name>
</gene>
<dbReference type="Gene3D" id="1.10.10.10">
    <property type="entry name" value="Winged helix-like DNA-binding domain superfamily/Winged helix DNA-binding domain"/>
    <property type="match status" value="1"/>
</dbReference>
<evidence type="ECO:0000256" key="3">
    <source>
        <dbReference type="ARBA" id="ARBA00023125"/>
    </source>
</evidence>
<dbReference type="Pfam" id="PF00126">
    <property type="entry name" value="HTH_1"/>
    <property type="match status" value="1"/>
</dbReference>
<sequence>MPLPAIDDWTFFDRVAHATSLTQVARDWGVSLTAVSKRLTSLETRLGTKLVHRSTRAMTLTEAGALVAEGAARIVHDIRETEERLASVTGLRGTLAVHSTIGLGRAHIAPLLRELAGEHPHLAVELELSSLPLTMSDAAFDLGIRVGSRTPANLASRLLHRQRRVLCASPDYRARRGAPETLEELAEHDCIVLRQDEGDYALWRFGDDGERVVRATGRLTTSDGDVATDWCRAGGGIMLRSQWQVRPLISRGELVPVLPSIPTPEANITAVFHPNTGHARRIGVALDHLEAGLAERLGD</sequence>
<protein>
    <submittedName>
        <fullName evidence="6">LysR family transcriptional regulator</fullName>
    </submittedName>
</protein>
<keyword evidence="3" id="KW-0238">DNA-binding</keyword>
<proteinExistence type="inferred from homology"/>
<dbReference type="InterPro" id="IPR036388">
    <property type="entry name" value="WH-like_DNA-bd_sf"/>
</dbReference>
<comment type="similarity">
    <text evidence="1">Belongs to the LysR transcriptional regulatory family.</text>
</comment>
<evidence type="ECO:0000313" key="6">
    <source>
        <dbReference type="EMBL" id="UQN14802.1"/>
    </source>
</evidence>
<dbReference type="PANTHER" id="PTHR30537">
    <property type="entry name" value="HTH-TYPE TRANSCRIPTIONAL REGULATOR"/>
    <property type="match status" value="1"/>
</dbReference>
<keyword evidence="2" id="KW-0805">Transcription regulation</keyword>
<dbReference type="InterPro" id="IPR000847">
    <property type="entry name" value="LysR_HTH_N"/>
</dbReference>
<dbReference type="SUPFAM" id="SSF53850">
    <property type="entry name" value="Periplasmic binding protein-like II"/>
    <property type="match status" value="1"/>
</dbReference>
<dbReference type="EMBL" id="CP097160">
    <property type="protein sequence ID" value="UQN14802.1"/>
    <property type="molecule type" value="Genomic_DNA"/>
</dbReference>
<dbReference type="InterPro" id="IPR036390">
    <property type="entry name" value="WH_DNA-bd_sf"/>
</dbReference>
<accession>A0ABY4MXK4</accession>
<dbReference type="PROSITE" id="PS50931">
    <property type="entry name" value="HTH_LYSR"/>
    <property type="match status" value="1"/>
</dbReference>
<keyword evidence="4" id="KW-0804">Transcription</keyword>
<evidence type="ECO:0000256" key="1">
    <source>
        <dbReference type="ARBA" id="ARBA00009437"/>
    </source>
</evidence>
<reference evidence="6" key="1">
    <citation type="submission" date="2022-05" db="EMBL/GenBank/DDBJ databases">
        <title>Complete genome sequence of toluene-degrading Gulosibacter sediminis strain ACHW.36C.</title>
        <authorList>
            <person name="Wai A.C."/>
            <person name="Lai G.K."/>
            <person name="Griffin S.D."/>
            <person name="Leung F.C."/>
        </authorList>
    </citation>
    <scope>NUCLEOTIDE SEQUENCE [LARGE SCALE GENOMIC DNA]</scope>
    <source>
        <strain evidence="6">ACHW.36C</strain>
    </source>
</reference>
<dbReference type="SUPFAM" id="SSF46785">
    <property type="entry name" value="Winged helix' DNA-binding domain"/>
    <property type="match status" value="1"/>
</dbReference>